<evidence type="ECO:0000256" key="9">
    <source>
        <dbReference type="PROSITE-ProRule" id="PRU00278"/>
    </source>
</evidence>
<organism evidence="12 13">
    <name type="scientific">Roseicyclus elongatus DSM 19469</name>
    <dbReference type="NCBI Taxonomy" id="1294273"/>
    <lineage>
        <taxon>Bacteria</taxon>
        <taxon>Pseudomonadati</taxon>
        <taxon>Pseudomonadota</taxon>
        <taxon>Alphaproteobacteria</taxon>
        <taxon>Rhodobacterales</taxon>
        <taxon>Roseobacteraceae</taxon>
        <taxon>Roseicyclus</taxon>
    </lineage>
</organism>
<dbReference type="STRING" id="1294273.roselon_03207"/>
<evidence type="ECO:0000256" key="10">
    <source>
        <dbReference type="SAM" id="SignalP"/>
    </source>
</evidence>
<proteinExistence type="predicted"/>
<name>W8SSJ2_9RHOB</name>
<evidence type="ECO:0000256" key="1">
    <source>
        <dbReference type="ARBA" id="ARBA00018370"/>
    </source>
</evidence>
<evidence type="ECO:0000313" key="12">
    <source>
        <dbReference type="EMBL" id="AHM05470.1"/>
    </source>
</evidence>
<evidence type="ECO:0000256" key="7">
    <source>
        <dbReference type="ARBA" id="ARBA00030642"/>
    </source>
</evidence>
<dbReference type="SUPFAM" id="SSF109998">
    <property type="entry name" value="Triger factor/SurA peptide-binding domain-like"/>
    <property type="match status" value="1"/>
</dbReference>
<evidence type="ECO:0000256" key="6">
    <source>
        <dbReference type="ARBA" id="ARBA00023235"/>
    </source>
</evidence>
<evidence type="ECO:0000259" key="11">
    <source>
        <dbReference type="PROSITE" id="PS50198"/>
    </source>
</evidence>
<keyword evidence="2 10" id="KW-0732">Signal</keyword>
<feature type="signal peptide" evidence="10">
    <location>
        <begin position="1"/>
        <end position="35"/>
    </location>
</feature>
<keyword evidence="4 9" id="KW-0697">Rotamase</keyword>
<dbReference type="KEGG" id="red:roselon_03207"/>
<dbReference type="InterPro" id="IPR015391">
    <property type="entry name" value="SurA_N"/>
</dbReference>
<dbReference type="eggNOG" id="COG0760">
    <property type="taxonomic scope" value="Bacteria"/>
</dbReference>
<dbReference type="InterPro" id="IPR046357">
    <property type="entry name" value="PPIase_dom_sf"/>
</dbReference>
<reference evidence="12 13" key="1">
    <citation type="submission" date="2013-03" db="EMBL/GenBank/DDBJ databases">
        <authorList>
            <person name="Fiebig A."/>
            <person name="Goeker M."/>
            <person name="Klenk H.-P.P."/>
        </authorList>
    </citation>
    <scope>NUCLEOTIDE SEQUENCE [LARGE SCALE GENOMIC DNA]</scope>
    <source>
        <strain evidence="13">DSM 19469</strain>
    </source>
</reference>
<dbReference type="RefSeq" id="WP_025313123.1">
    <property type="nucleotide sequence ID" value="NZ_CP004372.1"/>
</dbReference>
<dbReference type="AlphaFoldDB" id="W8SSJ2"/>
<gene>
    <name evidence="12" type="ORF">roselon_03207</name>
</gene>
<dbReference type="GO" id="GO:0003755">
    <property type="term" value="F:peptidyl-prolyl cis-trans isomerase activity"/>
    <property type="evidence" value="ECO:0007669"/>
    <property type="project" value="UniProtKB-KW"/>
</dbReference>
<dbReference type="EMBL" id="CP004372">
    <property type="protein sequence ID" value="AHM05470.1"/>
    <property type="molecule type" value="Genomic_DNA"/>
</dbReference>
<dbReference type="InterPro" id="IPR000297">
    <property type="entry name" value="PPIase_PpiC"/>
</dbReference>
<dbReference type="PANTHER" id="PTHR47637:SF1">
    <property type="entry name" value="CHAPERONE SURA"/>
    <property type="match status" value="1"/>
</dbReference>
<evidence type="ECO:0000256" key="3">
    <source>
        <dbReference type="ARBA" id="ARBA00022764"/>
    </source>
</evidence>
<dbReference type="InterPro" id="IPR027304">
    <property type="entry name" value="Trigger_fact/SurA_dom_sf"/>
</dbReference>
<feature type="domain" description="PpiC" evidence="11">
    <location>
        <begin position="174"/>
        <end position="272"/>
    </location>
</feature>
<dbReference type="SUPFAM" id="SSF54534">
    <property type="entry name" value="FKBP-like"/>
    <property type="match status" value="1"/>
</dbReference>
<dbReference type="PROSITE" id="PS50198">
    <property type="entry name" value="PPIC_PPIASE_2"/>
    <property type="match status" value="1"/>
</dbReference>
<evidence type="ECO:0000256" key="5">
    <source>
        <dbReference type="ARBA" id="ARBA00023186"/>
    </source>
</evidence>
<dbReference type="InterPro" id="IPR050280">
    <property type="entry name" value="OMP_Chaperone_SurA"/>
</dbReference>
<dbReference type="PATRIC" id="fig|1294273.3.peg.3167"/>
<evidence type="ECO:0000256" key="8">
    <source>
        <dbReference type="ARBA" id="ARBA00031484"/>
    </source>
</evidence>
<dbReference type="Pfam" id="PF09312">
    <property type="entry name" value="SurA_N"/>
    <property type="match status" value="1"/>
</dbReference>
<evidence type="ECO:0000313" key="13">
    <source>
        <dbReference type="Proteomes" id="UP000019593"/>
    </source>
</evidence>
<keyword evidence="6 9" id="KW-0413">Isomerase</keyword>
<keyword evidence="13" id="KW-1185">Reference proteome</keyword>
<dbReference type="PANTHER" id="PTHR47637">
    <property type="entry name" value="CHAPERONE SURA"/>
    <property type="match status" value="1"/>
</dbReference>
<dbReference type="Pfam" id="PF00639">
    <property type="entry name" value="Rotamase"/>
    <property type="match status" value="1"/>
</dbReference>
<dbReference type="Gene3D" id="1.10.4030.10">
    <property type="entry name" value="Porin chaperone SurA, peptide-binding domain"/>
    <property type="match status" value="1"/>
</dbReference>
<dbReference type="Gene3D" id="3.10.50.40">
    <property type="match status" value="1"/>
</dbReference>
<dbReference type="HOGENOM" id="CLU_034646_11_2_5"/>
<keyword evidence="3" id="KW-0574">Periplasm</keyword>
<evidence type="ECO:0000256" key="2">
    <source>
        <dbReference type="ARBA" id="ARBA00022729"/>
    </source>
</evidence>
<accession>W8SSJ2</accession>
<evidence type="ECO:0000256" key="4">
    <source>
        <dbReference type="ARBA" id="ARBA00023110"/>
    </source>
</evidence>
<keyword evidence="5" id="KW-0143">Chaperone</keyword>
<sequence length="415" mass="44709">MTKTALFPRTTLFALFCLVVTGCAAALSGISTASAQSPFSAAARVNDSIVTYYEIGQRQQFLRVLNAPDTGAEDVLETLIDERLQNQAGERLGVVADEEQIETGVEEFAGRANMGAEQFVRALAQEGVAPETFRDFVAAGITWRNVVRARFGRDARVSEDEIDRALASGITTGGMRVRLAELIIPITPQNEANLTSELARLAADVQGSNTRFSEAARRFSAAPSREAGGLTDWRPLTALPPQLQQLMMRLSPGQVTDPINLGNAVGLFQLRGLSETPVGAPEVSSIDFLTVAIPGGRSPEALAEAQRLRDRVDTCDDFYGLMPGGFERVTQPVGEIPSDIAAALATLDEDEASLDVTRGDGTVLLFTMLCGRSFNVPETARDEVQQVLFQQRLESYASGYLQELRADAIISYTGG</sequence>
<feature type="chain" id="PRO_5007931342" description="Parvulin-like PPIase" evidence="10">
    <location>
        <begin position="36"/>
        <end position="415"/>
    </location>
</feature>
<protein>
    <recommendedName>
        <fullName evidence="1">Parvulin-like PPIase</fullName>
    </recommendedName>
    <alternativeName>
        <fullName evidence="7">Peptidyl-prolyl cis-trans isomerase plp</fullName>
    </alternativeName>
    <alternativeName>
        <fullName evidence="8">Rotamase plp</fullName>
    </alternativeName>
</protein>
<dbReference type="PROSITE" id="PS51257">
    <property type="entry name" value="PROKAR_LIPOPROTEIN"/>
    <property type="match status" value="1"/>
</dbReference>
<dbReference type="Proteomes" id="UP000019593">
    <property type="component" value="Chromosome"/>
</dbReference>